<reference evidence="1 2" key="1">
    <citation type="journal article" date="2013" name="Mar. Genomics">
        <title>Expression of sulfatases in Rhodopirellula baltica and the diversity of sulfatases in the genus Rhodopirellula.</title>
        <authorList>
            <person name="Wegner C.E."/>
            <person name="Richter-Heitmann T."/>
            <person name="Klindworth A."/>
            <person name="Klockow C."/>
            <person name="Richter M."/>
            <person name="Achstetter T."/>
            <person name="Glockner F.O."/>
            <person name="Harder J."/>
        </authorList>
    </citation>
    <scope>NUCLEOTIDE SEQUENCE [LARGE SCALE GENOMIC DNA]</scope>
    <source>
        <strain evidence="1 2">SH398</strain>
    </source>
</reference>
<accession>M5S5Z3</accession>
<evidence type="ECO:0000313" key="1">
    <source>
        <dbReference type="EMBL" id="EMI26861.1"/>
    </source>
</evidence>
<dbReference type="AlphaFoldDB" id="M5S5Z3"/>
<proteinExistence type="predicted"/>
<dbReference type="Proteomes" id="UP000011996">
    <property type="component" value="Unassembled WGS sequence"/>
</dbReference>
<gene>
    <name evidence="1" type="ORF">RESH_02525</name>
</gene>
<dbReference type="PATRIC" id="fig|1263868.3.peg.2744"/>
<organism evidence="1 2">
    <name type="scientific">Rhodopirellula europaea SH398</name>
    <dbReference type="NCBI Taxonomy" id="1263868"/>
    <lineage>
        <taxon>Bacteria</taxon>
        <taxon>Pseudomonadati</taxon>
        <taxon>Planctomycetota</taxon>
        <taxon>Planctomycetia</taxon>
        <taxon>Pirellulales</taxon>
        <taxon>Pirellulaceae</taxon>
        <taxon>Rhodopirellula</taxon>
    </lineage>
</organism>
<dbReference type="EMBL" id="ANOF01000082">
    <property type="protein sequence ID" value="EMI26861.1"/>
    <property type="molecule type" value="Genomic_DNA"/>
</dbReference>
<protein>
    <submittedName>
        <fullName evidence="1">Uncharacterized protein</fullName>
    </submittedName>
</protein>
<evidence type="ECO:0000313" key="2">
    <source>
        <dbReference type="Proteomes" id="UP000011996"/>
    </source>
</evidence>
<name>M5S5Z3_9BACT</name>
<comment type="caution">
    <text evidence="1">The sequence shown here is derived from an EMBL/GenBank/DDBJ whole genome shotgun (WGS) entry which is preliminary data.</text>
</comment>
<sequence>MLSVSNSPDTITLNQPIPNKGFSRWSGTTSFLAFDERADGFTAEGTEEHGGQLALNSVNL</sequence>